<protein>
    <submittedName>
        <fullName evidence="1">Uncharacterized protein</fullName>
    </submittedName>
</protein>
<dbReference type="HOGENOM" id="CLU_1484668_0_0_1"/>
<keyword evidence="2" id="KW-1185">Reference proteome</keyword>
<evidence type="ECO:0000313" key="2">
    <source>
        <dbReference type="Proteomes" id="UP000001548"/>
    </source>
</evidence>
<reference evidence="1 2" key="1">
    <citation type="journal article" date="2007" name="Science">
        <title>Genomic minimalism in the early diverging intestinal parasite Giardia lamblia.</title>
        <authorList>
            <person name="Morrison H.G."/>
            <person name="McArthur A.G."/>
            <person name="Gillin F.D."/>
            <person name="Aley S.B."/>
            <person name="Adam R.D."/>
            <person name="Olsen G.J."/>
            <person name="Best A.A."/>
            <person name="Cande W.Z."/>
            <person name="Chen F."/>
            <person name="Cipriano M.J."/>
            <person name="Davids B.J."/>
            <person name="Dawson S.C."/>
            <person name="Elmendorf H.G."/>
            <person name="Hehl A.B."/>
            <person name="Holder M.E."/>
            <person name="Huse S.M."/>
            <person name="Kim U.U."/>
            <person name="Lasek-Nesselquist E."/>
            <person name="Manning G."/>
            <person name="Nigam A."/>
            <person name="Nixon J.E."/>
            <person name="Palm D."/>
            <person name="Passamaneck N.E."/>
            <person name="Prabhu A."/>
            <person name="Reich C.I."/>
            <person name="Reiner D.S."/>
            <person name="Samuelson J."/>
            <person name="Svard S.G."/>
            <person name="Sogin M.L."/>
        </authorList>
    </citation>
    <scope>NUCLEOTIDE SEQUENCE [LARGE SCALE GENOMIC DNA]</scope>
    <source>
        <strain evidence="1 2">WB C6</strain>
    </source>
</reference>
<dbReference type="AlphaFoldDB" id="D3KI30"/>
<dbReference type="EMBL" id="AACB03000003">
    <property type="protein sequence ID" value="KAE8303337.1"/>
    <property type="molecule type" value="Genomic_DNA"/>
</dbReference>
<proteinExistence type="predicted"/>
<evidence type="ECO:0000313" key="1">
    <source>
        <dbReference type="EMBL" id="KAE8303337.1"/>
    </source>
</evidence>
<dbReference type="Proteomes" id="UP000001548">
    <property type="component" value="Unassembled WGS sequence"/>
</dbReference>
<name>D3KI30_GIAIC</name>
<organism evidence="1 2">
    <name type="scientific">Giardia intestinalis (strain ATCC 50803 / WB clone C6)</name>
    <name type="common">Giardia lamblia</name>
    <dbReference type="NCBI Taxonomy" id="184922"/>
    <lineage>
        <taxon>Eukaryota</taxon>
        <taxon>Metamonada</taxon>
        <taxon>Diplomonadida</taxon>
        <taxon>Hexamitidae</taxon>
        <taxon>Giardiinae</taxon>
        <taxon>Giardia</taxon>
    </lineage>
</organism>
<comment type="caution">
    <text evidence="1">The sequence shown here is derived from an EMBL/GenBank/DDBJ whole genome shotgun (WGS) entry which is preliminary data.</text>
</comment>
<dbReference type="OMA" id="AIYCEDQ"/>
<gene>
    <name evidence="1" type="ORF">GL50803_005063</name>
</gene>
<accession>D3KI30</accession>
<sequence>MGVSPLSNEGEHCEGTWRESRLQKCKPVQLSVPVGLVLGGILFFIIIGALRMHSTDRSVAIYCEDQHLSGPRLLNLSVSRYQELDLNAPTSIYHVILRRSLPNRMNVPLVHITPARNESSKGSARMVRYLSFDYSADYTSPVITLGLAAASMILLLEYNLRLRRKPLGRQEKQTDTMWAPTR</sequence>
<dbReference type="VEuPathDB" id="GiardiaDB:GL50803_5063"/>